<evidence type="ECO:0000313" key="3">
    <source>
        <dbReference type="EMBL" id="CAH2250703.1"/>
    </source>
</evidence>
<feature type="domain" description="PiggyBac transposable element-derived protein" evidence="2">
    <location>
        <begin position="65"/>
        <end position="408"/>
    </location>
</feature>
<gene>
    <name evidence="3" type="primary">jg13640</name>
    <name evidence="3" type="ORF">PAEG_LOCUS22109</name>
</gene>
<name>A0A8S4S8Q0_9NEOP</name>
<comment type="caution">
    <text evidence="3">The sequence shown here is derived from an EMBL/GenBank/DDBJ whole genome shotgun (WGS) entry which is preliminary data.</text>
</comment>
<evidence type="ECO:0000256" key="1">
    <source>
        <dbReference type="SAM" id="MobiDB-lite"/>
    </source>
</evidence>
<dbReference type="OrthoDB" id="118105at2759"/>
<dbReference type="PANTHER" id="PTHR46599:SF3">
    <property type="entry name" value="PIGGYBAC TRANSPOSABLE ELEMENT-DERIVED PROTEIN 4"/>
    <property type="match status" value="1"/>
</dbReference>
<dbReference type="EMBL" id="CAKXAJ010026013">
    <property type="protein sequence ID" value="CAH2250703.1"/>
    <property type="molecule type" value="Genomic_DNA"/>
</dbReference>
<evidence type="ECO:0000313" key="4">
    <source>
        <dbReference type="Proteomes" id="UP000838756"/>
    </source>
</evidence>
<feature type="compositionally biased region" description="Basic and acidic residues" evidence="1">
    <location>
        <begin position="1"/>
        <end position="10"/>
    </location>
</feature>
<organism evidence="3 4">
    <name type="scientific">Pararge aegeria aegeria</name>
    <dbReference type="NCBI Taxonomy" id="348720"/>
    <lineage>
        <taxon>Eukaryota</taxon>
        <taxon>Metazoa</taxon>
        <taxon>Ecdysozoa</taxon>
        <taxon>Arthropoda</taxon>
        <taxon>Hexapoda</taxon>
        <taxon>Insecta</taxon>
        <taxon>Pterygota</taxon>
        <taxon>Neoptera</taxon>
        <taxon>Endopterygota</taxon>
        <taxon>Lepidoptera</taxon>
        <taxon>Glossata</taxon>
        <taxon>Ditrysia</taxon>
        <taxon>Papilionoidea</taxon>
        <taxon>Nymphalidae</taxon>
        <taxon>Satyrinae</taxon>
        <taxon>Satyrini</taxon>
        <taxon>Parargina</taxon>
        <taxon>Pararge</taxon>
    </lineage>
</organism>
<dbReference type="PANTHER" id="PTHR46599">
    <property type="entry name" value="PIGGYBAC TRANSPOSABLE ELEMENT-DERIVED PROTEIN 4"/>
    <property type="match status" value="1"/>
</dbReference>
<proteinExistence type="predicted"/>
<dbReference type="InterPro" id="IPR029526">
    <property type="entry name" value="PGBD"/>
</dbReference>
<reference evidence="3" key="1">
    <citation type="submission" date="2022-03" db="EMBL/GenBank/DDBJ databases">
        <authorList>
            <person name="Lindestad O."/>
        </authorList>
    </citation>
    <scope>NUCLEOTIDE SEQUENCE</scope>
</reference>
<feature type="region of interest" description="Disordered" evidence="1">
    <location>
        <begin position="1"/>
        <end position="41"/>
    </location>
</feature>
<dbReference type="Pfam" id="PF13843">
    <property type="entry name" value="DDE_Tnp_1_7"/>
    <property type="match status" value="1"/>
</dbReference>
<dbReference type="Proteomes" id="UP000838756">
    <property type="component" value="Unassembled WGS sequence"/>
</dbReference>
<feature type="compositionally biased region" description="Acidic residues" evidence="1">
    <location>
        <begin position="29"/>
        <end position="41"/>
    </location>
</feature>
<keyword evidence="4" id="KW-1185">Reference proteome</keyword>
<accession>A0A8S4S8Q0</accession>
<dbReference type="AlphaFoldDB" id="A0A8S4S8Q0"/>
<evidence type="ECO:0000259" key="2">
    <source>
        <dbReference type="Pfam" id="PF13843"/>
    </source>
</evidence>
<sequence>MQRFDERENIEVYDDPNWFSDYSSSSSESDSEDAEQEDGEWSDISNLRQLPFTNAPSFNLTTIENPIDYFNQLFTKDFFETLVMSTNMHANAVSLERNTAQDHISRWVDTDVAEVKTFLALLFHIGHIKAYSCNIYWSSSLMFDQPFTKFMSQERFSIIMRYLCYTNEDVFSNETVFSTQPIIDYFNKRMNELVVPVRYLTIDESLDLTRIKGKRDKHGIKLHALTDANGICMKIHMHSRVLDPAFSRRDQYGEVAMLLLENYLNKGYTVFVDRYYSSIEIAESLIVKSTYLTGLLRANRFRNLSLTKTSKVSMGSCPYKYNERQFCVANFNDEKHVLISTQHFDVEIRHRRRGTVLKPRMVVEYKKHMNALARKNQQLSYFSYYPETLHWYKKILVHIMQLLLQNAYNIYKAADKANKKKDFLYFRLNIAERLLSKTEGDPTELIEQPDESDSTLITMASGEIIHMISKLPKDNRGRTKRLPCALCLEKNQLRKIGMFYCPTCPQQPGLCIACFREFHNY</sequence>
<protein>
    <submittedName>
        <fullName evidence="3">Jg13640 protein</fullName>
    </submittedName>
</protein>